<dbReference type="SUPFAM" id="SSF52833">
    <property type="entry name" value="Thioredoxin-like"/>
    <property type="match status" value="1"/>
</dbReference>
<dbReference type="Gene3D" id="1.25.40.10">
    <property type="entry name" value="Tetratricopeptide repeat domain"/>
    <property type="match status" value="1"/>
</dbReference>
<proteinExistence type="predicted"/>
<dbReference type="PANTHER" id="PTHR42852">
    <property type="entry name" value="THIOL:DISULFIDE INTERCHANGE PROTEIN DSBE"/>
    <property type="match status" value="1"/>
</dbReference>
<protein>
    <submittedName>
        <fullName evidence="3">Redoxin</fullName>
    </submittedName>
</protein>
<dbReference type="CDD" id="cd02966">
    <property type="entry name" value="TlpA_like_family"/>
    <property type="match status" value="1"/>
</dbReference>
<accession>A0ABM6WDN7</accession>
<dbReference type="PANTHER" id="PTHR42852:SF17">
    <property type="entry name" value="THIOREDOXIN-LIKE PROTEIN HI_1115"/>
    <property type="match status" value="1"/>
</dbReference>
<feature type="chain" id="PRO_5046533263" evidence="1">
    <location>
        <begin position="20"/>
        <end position="587"/>
    </location>
</feature>
<feature type="signal peptide" evidence="1">
    <location>
        <begin position="1"/>
        <end position="19"/>
    </location>
</feature>
<name>A0ABM6WDN7_9BACT</name>
<dbReference type="EMBL" id="CP029600">
    <property type="protein sequence ID" value="AWO02051.1"/>
    <property type="molecule type" value="Genomic_DNA"/>
</dbReference>
<dbReference type="RefSeq" id="WP_119078257.1">
    <property type="nucleotide sequence ID" value="NZ_CP029600.1"/>
</dbReference>
<dbReference type="InterPro" id="IPR013766">
    <property type="entry name" value="Thioredoxin_domain"/>
</dbReference>
<reference evidence="3 4" key="1">
    <citation type="submission" date="2018-05" db="EMBL/GenBank/DDBJ databases">
        <title>Chitinophaga sp. nov., isolated from rhizosphere soil of Alhagi.</title>
        <authorList>
            <person name="Liu Y."/>
        </authorList>
    </citation>
    <scope>NUCLEOTIDE SEQUENCE [LARGE SCALE GENOMIC DNA]</scope>
    <source>
        <strain evidence="3 4">T22</strain>
    </source>
</reference>
<evidence type="ECO:0000313" key="3">
    <source>
        <dbReference type="EMBL" id="AWO02051.1"/>
    </source>
</evidence>
<organism evidence="3 4">
    <name type="scientific">Chitinophaga alhagiae</name>
    <dbReference type="NCBI Taxonomy" id="2203219"/>
    <lineage>
        <taxon>Bacteria</taxon>
        <taxon>Pseudomonadati</taxon>
        <taxon>Bacteroidota</taxon>
        <taxon>Chitinophagia</taxon>
        <taxon>Chitinophagales</taxon>
        <taxon>Chitinophagaceae</taxon>
        <taxon>Chitinophaga</taxon>
    </lineage>
</organism>
<dbReference type="InterPro" id="IPR050553">
    <property type="entry name" value="Thioredoxin_ResA/DsbE_sf"/>
</dbReference>
<keyword evidence="4" id="KW-1185">Reference proteome</keyword>
<dbReference type="Gene3D" id="3.40.30.10">
    <property type="entry name" value="Glutaredoxin"/>
    <property type="match status" value="1"/>
</dbReference>
<evidence type="ECO:0000259" key="2">
    <source>
        <dbReference type="PROSITE" id="PS51352"/>
    </source>
</evidence>
<keyword evidence="1" id="KW-0732">Signal</keyword>
<gene>
    <name evidence="3" type="ORF">DLD77_10265</name>
</gene>
<sequence>MKKISAVLIILFTCTAVQAQVNIAPQYPERGQTVTVTYSPSKPQPGPVTLVFTYSNFYDLPWKMNMEQQGNQWVASFKLANFATFATFYLQMGDAIVKPAADKHYEVAVYNNKVPVENGSLYKGYSLGAQLGKSPQLGARQAEQYEEELRRFPDNYEAKLRLLQYKISKAPDSEKAQLRAQAHQVIADKFNSAPTVAGNMNKVTMGYLIIGENSRLDSIRKVVAERYPESELGRDLWAGFVAKGKDTARQIALFEAALKKETPQNAGGFTAIHDKLFEYYAAQKNGPKAAYHARRVIEQDESPYKPTALKGIAETLLNNGIVLDTARAYATEALALADKFPAGVIRFFPETGYIFPHVDDSTRKAVTAKAKGNMLAILGLIDMQQGRPQDADARMTEAMQTSSDKETLDNVALFFTQSGNTARLKELQALREKAMQAKVAAMRSSRPAPVMQFTDLKGKPLNPATLKNKVVVIDFWATWCIPCMEEMPYLQKVYDQYRNNKDVVFMVVNSGARNTLADAQGWSGNKKYTFPVYYNTDPNVGEKFKFNIIPATYLIGKDGNIQFSNIGYEGPEVETKLKLQIEMLLKN</sequence>
<dbReference type="InterPro" id="IPR036249">
    <property type="entry name" value="Thioredoxin-like_sf"/>
</dbReference>
<dbReference type="InterPro" id="IPR011990">
    <property type="entry name" value="TPR-like_helical_dom_sf"/>
</dbReference>
<dbReference type="PROSITE" id="PS51352">
    <property type="entry name" value="THIOREDOXIN_2"/>
    <property type="match status" value="1"/>
</dbReference>
<dbReference type="Proteomes" id="UP000246099">
    <property type="component" value="Chromosome"/>
</dbReference>
<dbReference type="Pfam" id="PF08534">
    <property type="entry name" value="Redoxin"/>
    <property type="match status" value="1"/>
</dbReference>
<feature type="domain" description="Thioredoxin" evidence="2">
    <location>
        <begin position="442"/>
        <end position="586"/>
    </location>
</feature>
<evidence type="ECO:0000313" key="4">
    <source>
        <dbReference type="Proteomes" id="UP000246099"/>
    </source>
</evidence>
<evidence type="ECO:0000256" key="1">
    <source>
        <dbReference type="SAM" id="SignalP"/>
    </source>
</evidence>
<dbReference type="InterPro" id="IPR013740">
    <property type="entry name" value="Redoxin"/>
</dbReference>